<reference evidence="2 3" key="1">
    <citation type="submission" date="2018-11" db="EMBL/GenBank/DDBJ databases">
        <authorList>
            <person name="Wuyts S."/>
        </authorList>
    </citation>
    <scope>NUCLEOTIDE SEQUENCE [LARGE SCALE GENOMIC DNA]</scope>
    <source>
        <strain evidence="2">Lactobacillus mudanjiangensis AMBF249</strain>
    </source>
</reference>
<feature type="region of interest" description="Disordered" evidence="1">
    <location>
        <begin position="160"/>
        <end position="182"/>
    </location>
</feature>
<accession>A0A660DWY6</accession>
<dbReference type="RefSeq" id="WP_130851581.1">
    <property type="nucleotide sequence ID" value="NZ_UYIG01000068.1"/>
</dbReference>
<dbReference type="OrthoDB" id="2043960at2"/>
<dbReference type="EMBL" id="UYIG01000068">
    <property type="protein sequence ID" value="VDG27871.1"/>
    <property type="molecule type" value="Genomic_DNA"/>
</dbReference>
<keyword evidence="3" id="KW-1185">Reference proteome</keyword>
<evidence type="ECO:0000313" key="2">
    <source>
        <dbReference type="EMBL" id="VDG27871.1"/>
    </source>
</evidence>
<evidence type="ECO:0000256" key="1">
    <source>
        <dbReference type="SAM" id="MobiDB-lite"/>
    </source>
</evidence>
<protein>
    <submittedName>
        <fullName evidence="2">Capsid protein [Lactobacillus plantarum]</fullName>
    </submittedName>
</protein>
<dbReference type="AlphaFoldDB" id="A0A660DWY6"/>
<organism evidence="2 3">
    <name type="scientific">Lactiplantibacillus mudanjiangensis</name>
    <dbReference type="NCBI Taxonomy" id="1296538"/>
    <lineage>
        <taxon>Bacteria</taxon>
        <taxon>Bacillati</taxon>
        <taxon>Bacillota</taxon>
        <taxon>Bacilli</taxon>
        <taxon>Lactobacillales</taxon>
        <taxon>Lactobacillaceae</taxon>
        <taxon>Lactiplantibacillus</taxon>
    </lineage>
</organism>
<evidence type="ECO:0000313" key="3">
    <source>
        <dbReference type="Proteomes" id="UP000289996"/>
    </source>
</evidence>
<name>A0A660DWY6_9LACO</name>
<dbReference type="Proteomes" id="UP000289996">
    <property type="component" value="Unassembled WGS sequence"/>
</dbReference>
<dbReference type="NCBIfam" id="NF047353">
    <property type="entry name" value="tube_lmo2291"/>
    <property type="match status" value="1"/>
</dbReference>
<sequence>MSKFAMNYKNIFEIDTAGNQDPKGDLTKATWAVMAAGISGVTPAANETDDNTAYYDGSGFTDTDVTGKRITLAFSGHRVVGNAAQDFIAGKFLSIGENLKTLARWTNPDGTKIVSNVTITAIVPMGGNANAKQTFSYTLSFNGKPIKYGTDDKEIEYDLDSTDSADGTINTGADAGKTESQV</sequence>
<proteinExistence type="predicted"/>
<gene>
    <name evidence="2" type="ORF">MUDAN_MDHGFNIF_02689</name>
</gene>